<gene>
    <name evidence="3" type="ORF">MATL_G00112830</name>
</gene>
<evidence type="ECO:0000313" key="3">
    <source>
        <dbReference type="EMBL" id="KAG7472804.1"/>
    </source>
</evidence>
<name>A0A9D3Q039_MEGAT</name>
<comment type="caution">
    <text evidence="3">The sequence shown here is derived from an EMBL/GenBank/DDBJ whole genome shotgun (WGS) entry which is preliminary data.</text>
</comment>
<keyword evidence="1" id="KW-0677">Repeat</keyword>
<reference evidence="3" key="1">
    <citation type="submission" date="2021-01" db="EMBL/GenBank/DDBJ databases">
        <authorList>
            <person name="Zahm M."/>
            <person name="Roques C."/>
            <person name="Cabau C."/>
            <person name="Klopp C."/>
            <person name="Donnadieu C."/>
            <person name="Jouanno E."/>
            <person name="Lampietro C."/>
            <person name="Louis A."/>
            <person name="Herpin A."/>
            <person name="Echchiki A."/>
            <person name="Berthelot C."/>
            <person name="Parey E."/>
            <person name="Roest-Crollius H."/>
            <person name="Braasch I."/>
            <person name="Postlethwait J."/>
            <person name="Bobe J."/>
            <person name="Montfort J."/>
            <person name="Bouchez O."/>
            <person name="Begum T."/>
            <person name="Mejri S."/>
            <person name="Adams A."/>
            <person name="Chen W.-J."/>
            <person name="Guiguen Y."/>
        </authorList>
    </citation>
    <scope>NUCLEOTIDE SEQUENCE</scope>
    <source>
        <strain evidence="3">YG-15Mar2019-1</strain>
        <tissue evidence="3">Brain</tissue>
    </source>
</reference>
<feature type="compositionally biased region" description="Polar residues" evidence="2">
    <location>
        <begin position="333"/>
        <end position="343"/>
    </location>
</feature>
<protein>
    <recommendedName>
        <fullName evidence="5">MORN repeat-containing protein 1</fullName>
    </recommendedName>
</protein>
<dbReference type="GO" id="GO:0005829">
    <property type="term" value="C:cytosol"/>
    <property type="evidence" value="ECO:0007669"/>
    <property type="project" value="TreeGrafter"/>
</dbReference>
<dbReference type="PANTHER" id="PTHR43215:SF14">
    <property type="entry name" value="RADIAL SPOKE HEAD 1 HOMOLOG"/>
    <property type="match status" value="1"/>
</dbReference>
<dbReference type="Gene3D" id="2.20.110.10">
    <property type="entry name" value="Histone H3 K4-specific methyltransferase SET7/9 N-terminal domain"/>
    <property type="match status" value="4"/>
</dbReference>
<dbReference type="EMBL" id="JAFDVH010000008">
    <property type="protein sequence ID" value="KAG7472804.1"/>
    <property type="molecule type" value="Genomic_DNA"/>
</dbReference>
<dbReference type="Proteomes" id="UP001046870">
    <property type="component" value="Chromosome 8"/>
</dbReference>
<dbReference type="OrthoDB" id="423343at2759"/>
<dbReference type="AlphaFoldDB" id="A0A9D3Q039"/>
<accession>A0A9D3Q039</accession>
<dbReference type="SMART" id="SM00698">
    <property type="entry name" value="MORN"/>
    <property type="match status" value="6"/>
</dbReference>
<sequence length="427" mass="47075">MAAVKHQQKNTRHYFGQVKNLVRDGFGVYVYPNGFFRYEGEWKMGKKHGHGKLMMKDGSFYEGEFANGEMEGNGLRYWARTGDSYSGQFSNGHGFFLDKEGNTYEGAFHENKKHGEGLMNYRNGDQYEGDWLLDQRQGHGVMRFVDGSIYEGQWRNNLFNGQGTLIHCSGVIYEGMWTNGRPSGGASKIVIEGGDVLEVFQGSPFTVEVHLQTDNGEKAAGENGRVLQICAGVRLLGRTPTPTSSSLFRLIEDMEEKPIPTPFGFEFISYPLMERAFESEDSRGPAPLAVAKSGFARADSPVPEGEWESGSGSDSMGLGGGTPSYLDGKTDGGEQSSDGGSTTIIQSFSETGYLAGQEEDFNPHPANQRVRAGRARFQNLMLAPPPPDYKPYMVMDEMEKQKAAKKPPGKGPSERLPLSQEKSSDSR</sequence>
<organism evidence="3 4">
    <name type="scientific">Megalops atlanticus</name>
    <name type="common">Tarpon</name>
    <name type="synonym">Clupea gigantea</name>
    <dbReference type="NCBI Taxonomy" id="7932"/>
    <lineage>
        <taxon>Eukaryota</taxon>
        <taxon>Metazoa</taxon>
        <taxon>Chordata</taxon>
        <taxon>Craniata</taxon>
        <taxon>Vertebrata</taxon>
        <taxon>Euteleostomi</taxon>
        <taxon>Actinopterygii</taxon>
        <taxon>Neopterygii</taxon>
        <taxon>Teleostei</taxon>
        <taxon>Elopiformes</taxon>
        <taxon>Megalopidae</taxon>
        <taxon>Megalops</taxon>
    </lineage>
</organism>
<dbReference type="Pfam" id="PF02493">
    <property type="entry name" value="MORN"/>
    <property type="match status" value="7"/>
</dbReference>
<feature type="region of interest" description="Disordered" evidence="2">
    <location>
        <begin position="379"/>
        <end position="427"/>
    </location>
</feature>
<evidence type="ECO:0000256" key="1">
    <source>
        <dbReference type="ARBA" id="ARBA00022737"/>
    </source>
</evidence>
<evidence type="ECO:0000313" key="4">
    <source>
        <dbReference type="Proteomes" id="UP001046870"/>
    </source>
</evidence>
<keyword evidence="4" id="KW-1185">Reference proteome</keyword>
<evidence type="ECO:0000256" key="2">
    <source>
        <dbReference type="SAM" id="MobiDB-lite"/>
    </source>
</evidence>
<feature type="region of interest" description="Disordered" evidence="2">
    <location>
        <begin position="295"/>
        <end position="343"/>
    </location>
</feature>
<proteinExistence type="predicted"/>
<dbReference type="PANTHER" id="PTHR43215">
    <property type="entry name" value="RADIAL SPOKE HEAD 1 HOMOLOG"/>
    <property type="match status" value="1"/>
</dbReference>
<dbReference type="SUPFAM" id="SSF82185">
    <property type="entry name" value="Histone H3 K4-specific methyltransferase SET7/9 N-terminal domain"/>
    <property type="match status" value="2"/>
</dbReference>
<evidence type="ECO:0008006" key="5">
    <source>
        <dbReference type="Google" id="ProtNLM"/>
    </source>
</evidence>
<dbReference type="InterPro" id="IPR003409">
    <property type="entry name" value="MORN"/>
</dbReference>